<dbReference type="EMBL" id="JAVDXV010000008">
    <property type="protein sequence ID" value="MDR7334713.1"/>
    <property type="molecule type" value="Genomic_DNA"/>
</dbReference>
<evidence type="ECO:0000256" key="1">
    <source>
        <dbReference type="SAM" id="MobiDB-lite"/>
    </source>
</evidence>
<sequence>MRWFRLGGIPAAERLDALRLQVEAWRPFDALAGRLVVAGDEGLAIVWDAVAVERQLQAADLSVERCQVLPETLLQVARDDGLHLLRVADGYEAQHWQDGQLRASRWWAKPLSFQDWQEFVHASGATRDAAGEGHSVPTPHALEIAATTWAKHYSLHASGDASAGLERRAALGGAVVLSVVVGALGHQLWDVYRQGNALAEQIAEVKTTAAAVLSARDATTTALGEVEKLAAWYAVPQPIDVIGHLHDALARSGVQIKDLDLEGNKLRLGLQLTAYATRAGIVKDLQAGGWFTDVAEVRADNARGLLVMEMRIAGARPPSAAANAEAAPAAVAATGPNPAAATAALNAPVAAAPQVAAPAAPVAAPAAPLPKVQPSGPPKPIIAKPDANGMPPADVFNAIPNR</sequence>
<comment type="caution">
    <text evidence="2">The sequence shown here is derived from an EMBL/GenBank/DDBJ whole genome shotgun (WGS) entry which is preliminary data.</text>
</comment>
<organism evidence="2 3">
    <name type="scientific">Roseateles asaccharophilus</name>
    <dbReference type="NCBI Taxonomy" id="582607"/>
    <lineage>
        <taxon>Bacteria</taxon>
        <taxon>Pseudomonadati</taxon>
        <taxon>Pseudomonadota</taxon>
        <taxon>Betaproteobacteria</taxon>
        <taxon>Burkholderiales</taxon>
        <taxon>Sphaerotilaceae</taxon>
        <taxon>Roseateles</taxon>
    </lineage>
</organism>
<accession>A0ABU2AFG6</accession>
<proteinExistence type="predicted"/>
<feature type="region of interest" description="Disordered" evidence="1">
    <location>
        <begin position="362"/>
        <end position="402"/>
    </location>
</feature>
<keyword evidence="3" id="KW-1185">Reference proteome</keyword>
<evidence type="ECO:0000313" key="2">
    <source>
        <dbReference type="EMBL" id="MDR7334713.1"/>
    </source>
</evidence>
<evidence type="ECO:0000313" key="3">
    <source>
        <dbReference type="Proteomes" id="UP001180825"/>
    </source>
</evidence>
<gene>
    <name evidence="2" type="ORF">J2X21_003877</name>
</gene>
<reference evidence="2 3" key="1">
    <citation type="submission" date="2023-07" db="EMBL/GenBank/DDBJ databases">
        <title>Sorghum-associated microbial communities from plants grown in Nebraska, USA.</title>
        <authorList>
            <person name="Schachtman D."/>
        </authorList>
    </citation>
    <scope>NUCLEOTIDE SEQUENCE [LARGE SCALE GENOMIC DNA]</scope>
    <source>
        <strain evidence="2 3">BE316</strain>
    </source>
</reference>
<dbReference type="RefSeq" id="WP_310331330.1">
    <property type="nucleotide sequence ID" value="NZ_JAVDXV010000008.1"/>
</dbReference>
<protein>
    <submittedName>
        <fullName evidence="2">Uncharacterized protein</fullName>
    </submittedName>
</protein>
<dbReference type="Proteomes" id="UP001180825">
    <property type="component" value="Unassembled WGS sequence"/>
</dbReference>
<name>A0ABU2AFG6_9BURK</name>